<reference evidence="8 9" key="1">
    <citation type="submission" date="2023-07" db="EMBL/GenBank/DDBJ databases">
        <title>Genomic Encyclopedia of Type Strains, Phase IV (KMG-IV): sequencing the most valuable type-strain genomes for metagenomic binning, comparative biology and taxonomic classification.</title>
        <authorList>
            <person name="Goeker M."/>
        </authorList>
    </citation>
    <scope>NUCLEOTIDE SEQUENCE [LARGE SCALE GENOMIC DNA]</scope>
    <source>
        <strain evidence="8 9">DSM 18695</strain>
    </source>
</reference>
<evidence type="ECO:0000313" key="8">
    <source>
        <dbReference type="EMBL" id="MDQ0466204.1"/>
    </source>
</evidence>
<dbReference type="Pfam" id="PF21105">
    <property type="entry name" value="DyP_N"/>
    <property type="match status" value="1"/>
</dbReference>
<keyword evidence="9" id="KW-1185">Reference proteome</keyword>
<evidence type="ECO:0000256" key="2">
    <source>
        <dbReference type="ARBA" id="ARBA00022559"/>
    </source>
</evidence>
<evidence type="ECO:0000256" key="5">
    <source>
        <dbReference type="ARBA" id="ARBA00023004"/>
    </source>
</evidence>
<dbReference type="SUPFAM" id="SSF54909">
    <property type="entry name" value="Dimeric alpha+beta barrel"/>
    <property type="match status" value="1"/>
</dbReference>
<keyword evidence="2 8" id="KW-0575">Peroxidase</keyword>
<evidence type="ECO:0000256" key="1">
    <source>
        <dbReference type="ARBA" id="ARBA00001970"/>
    </source>
</evidence>
<dbReference type="PROSITE" id="PS51404">
    <property type="entry name" value="DYP_PEROXIDASE"/>
    <property type="match status" value="1"/>
</dbReference>
<keyword evidence="5" id="KW-0408">Iron</keyword>
<dbReference type="InterPro" id="IPR011008">
    <property type="entry name" value="Dimeric_a/b-barrel"/>
</dbReference>
<evidence type="ECO:0000256" key="3">
    <source>
        <dbReference type="ARBA" id="ARBA00022723"/>
    </source>
</evidence>
<protein>
    <submittedName>
        <fullName evidence="8">Dyp-type peroxidase family</fullName>
    </submittedName>
</protein>
<comment type="caution">
    <text evidence="8">The sequence shown here is derived from an EMBL/GenBank/DDBJ whole genome shotgun (WGS) entry which is preliminary data.</text>
</comment>
<feature type="region of interest" description="Disordered" evidence="6">
    <location>
        <begin position="392"/>
        <end position="414"/>
    </location>
</feature>
<dbReference type="PANTHER" id="PTHR30521:SF5">
    <property type="entry name" value="BLR4509 PROTEIN"/>
    <property type="match status" value="1"/>
</dbReference>
<sequence length="538" mass="59802">MAKHDEPVKLNQADIQGNILTAYGRQGFPKGRFFVLNVRDGAKGRKLLLDLLPEVTSGLRWPSHKDIPTDEVVAIRPKVALNFGFTFWGLLALGLPIRSLRGMPEEFMDGMAARASILGDDFPNDSIDHWDDVWRHDAEADKRVHVLVTLNSQMDPVTGEPVPEQEMMFQRIKGMCRQTEGGVVILPGHRGPDTEYQPLTAILQQGSDNLWQPTPNEHFGFTDGIGDPVFEGQFPKSTEDYRVVGNGKLGGDGVWRPLATGEFLLGYPDEAQETSGGPMPLSLALNGTFMAYRKLHQNVVAFRKYIDEQALAYQRMYDVSHDLIARETVMAKIAGRWADGTPLSLAPTWDDLLAFNVRYPMSGERPKALSDFTYHDDPQGLKCPVSSHLRRANPRDALDPTDNPSLPRAPNGSVLNNRRRILRRGLPYGTASKDATEEEEHGIVMLNVCASLFRQFEFVQQQWINYGLDFNVGNDTCPLVGVHREGAKFVIAADPKTGGPPFIAARMPNFVETRGGAYFFIPSMTALRMIAMGVVDPT</sequence>
<dbReference type="EMBL" id="JAUSVS010000010">
    <property type="protein sequence ID" value="MDQ0466204.1"/>
    <property type="molecule type" value="Genomic_DNA"/>
</dbReference>
<gene>
    <name evidence="8" type="ORF">QO010_003997</name>
</gene>
<comment type="cofactor">
    <cofactor evidence="1">
        <name>heme b</name>
        <dbReference type="ChEBI" id="CHEBI:60344"/>
    </cofactor>
</comment>
<keyword evidence="3" id="KW-0479">Metal-binding</keyword>
<evidence type="ECO:0000259" key="7">
    <source>
        <dbReference type="Pfam" id="PF21105"/>
    </source>
</evidence>
<evidence type="ECO:0000256" key="6">
    <source>
        <dbReference type="SAM" id="MobiDB-lite"/>
    </source>
</evidence>
<name>A0ABU0IW17_9CAUL</name>
<organism evidence="8 9">
    <name type="scientific">Caulobacter ginsengisoli</name>
    <dbReference type="NCBI Taxonomy" id="400775"/>
    <lineage>
        <taxon>Bacteria</taxon>
        <taxon>Pseudomonadati</taxon>
        <taxon>Pseudomonadota</taxon>
        <taxon>Alphaproteobacteria</taxon>
        <taxon>Caulobacterales</taxon>
        <taxon>Caulobacteraceae</taxon>
        <taxon>Caulobacter</taxon>
    </lineage>
</organism>
<dbReference type="InterPro" id="IPR049509">
    <property type="entry name" value="DyP_N"/>
</dbReference>
<dbReference type="RefSeq" id="WP_307352132.1">
    <property type="nucleotide sequence ID" value="NZ_JAUSVS010000010.1"/>
</dbReference>
<dbReference type="Proteomes" id="UP001228905">
    <property type="component" value="Unassembled WGS sequence"/>
</dbReference>
<feature type="domain" description="DyP dimeric alpha+beta barrel" evidence="7">
    <location>
        <begin position="14"/>
        <end position="153"/>
    </location>
</feature>
<keyword evidence="4" id="KW-0560">Oxidoreductase</keyword>
<evidence type="ECO:0000313" key="9">
    <source>
        <dbReference type="Proteomes" id="UP001228905"/>
    </source>
</evidence>
<dbReference type="PANTHER" id="PTHR30521">
    <property type="entry name" value="DEFERROCHELATASE/PEROXIDASE"/>
    <property type="match status" value="1"/>
</dbReference>
<proteinExistence type="predicted"/>
<dbReference type="GO" id="GO:0004601">
    <property type="term" value="F:peroxidase activity"/>
    <property type="evidence" value="ECO:0007669"/>
    <property type="project" value="UniProtKB-KW"/>
</dbReference>
<dbReference type="InterPro" id="IPR006314">
    <property type="entry name" value="Dyp_peroxidase"/>
</dbReference>
<accession>A0ABU0IW17</accession>
<evidence type="ECO:0000256" key="4">
    <source>
        <dbReference type="ARBA" id="ARBA00023002"/>
    </source>
</evidence>